<gene>
    <name evidence="2" type="ORF">RhiXN_08845</name>
</gene>
<proteinExistence type="predicted"/>
<dbReference type="SUPFAM" id="SSF51735">
    <property type="entry name" value="NAD(P)-binding Rossmann-fold domains"/>
    <property type="match status" value="1"/>
</dbReference>
<evidence type="ECO:0000259" key="1">
    <source>
        <dbReference type="Pfam" id="PF00107"/>
    </source>
</evidence>
<feature type="domain" description="Alcohol dehydrogenase-like C-terminal" evidence="1">
    <location>
        <begin position="25"/>
        <end position="112"/>
    </location>
</feature>
<dbReference type="InterPro" id="IPR013149">
    <property type="entry name" value="ADH-like_C"/>
</dbReference>
<evidence type="ECO:0000313" key="2">
    <source>
        <dbReference type="EMBL" id="QRW19870.1"/>
    </source>
</evidence>
<dbReference type="PANTHER" id="PTHR45033">
    <property type="match status" value="1"/>
</dbReference>
<organism evidence="2 3">
    <name type="scientific">Rhizoctonia solani</name>
    <dbReference type="NCBI Taxonomy" id="456999"/>
    <lineage>
        <taxon>Eukaryota</taxon>
        <taxon>Fungi</taxon>
        <taxon>Dikarya</taxon>
        <taxon>Basidiomycota</taxon>
        <taxon>Agaricomycotina</taxon>
        <taxon>Agaricomycetes</taxon>
        <taxon>Cantharellales</taxon>
        <taxon>Ceratobasidiaceae</taxon>
        <taxon>Rhizoctonia</taxon>
    </lineage>
</organism>
<dbReference type="Proteomes" id="UP000650533">
    <property type="component" value="Chromosome 5"/>
</dbReference>
<dbReference type="KEGG" id="rsx:RhiXN_08845"/>
<sequence>MTSWQSFFEKFPITKDSTVLILSSGVSVFGPQLAKASGARAIVLSSSKGEEARYKALVMDEVINYREVPEWKKQVIKPTGVKGAKQMLTVGGQSALMQYLNSAKHEGFVYVIKVVEQGGLGGGTIRDAVLKPFLEEITASQALWPVIIFCLNDRSAQMSGVLVGGERLGQFMTEQKIKPAIDRVFS</sequence>
<dbReference type="InterPro" id="IPR052711">
    <property type="entry name" value="Zinc_ADH-like"/>
</dbReference>
<dbReference type="Gene3D" id="3.90.180.10">
    <property type="entry name" value="Medium-chain alcohol dehydrogenases, catalytic domain"/>
    <property type="match status" value="1"/>
</dbReference>
<dbReference type="RefSeq" id="XP_043180107.1">
    <property type="nucleotide sequence ID" value="XM_043328661.1"/>
</dbReference>
<name>A0A8H8NUP3_9AGAM</name>
<dbReference type="GeneID" id="67031124"/>
<dbReference type="EMBL" id="CP059662">
    <property type="protein sequence ID" value="QRW19870.1"/>
    <property type="molecule type" value="Genomic_DNA"/>
</dbReference>
<dbReference type="Pfam" id="PF00107">
    <property type="entry name" value="ADH_zinc_N"/>
    <property type="match status" value="1"/>
</dbReference>
<accession>A0A8H8NUP3</accession>
<protein>
    <submittedName>
        <fullName evidence="2">Zinc-binding dehydrogenase</fullName>
    </submittedName>
</protein>
<dbReference type="PANTHER" id="PTHR45033:SF2">
    <property type="entry name" value="ZINC-TYPE ALCOHOL DEHYDROGENASE-LIKE PROTEIN C1773.06C"/>
    <property type="match status" value="1"/>
</dbReference>
<reference evidence="2" key="1">
    <citation type="submission" date="2020-05" db="EMBL/GenBank/DDBJ databases">
        <title>Evolutionary and genomic comparisons of hybrid uninucleate and nonhybrid Rhizoctonia fungi.</title>
        <authorList>
            <person name="Li C."/>
            <person name="Chen X."/>
        </authorList>
    </citation>
    <scope>NUCLEOTIDE SEQUENCE</scope>
    <source>
        <strain evidence="2">AG-1 IA</strain>
    </source>
</reference>
<evidence type="ECO:0000313" key="3">
    <source>
        <dbReference type="Proteomes" id="UP000650533"/>
    </source>
</evidence>
<dbReference type="InterPro" id="IPR036291">
    <property type="entry name" value="NAD(P)-bd_dom_sf"/>
</dbReference>
<dbReference type="AlphaFoldDB" id="A0A8H8NUP3"/>
<dbReference type="Gene3D" id="3.40.50.720">
    <property type="entry name" value="NAD(P)-binding Rossmann-like Domain"/>
    <property type="match status" value="1"/>
</dbReference>